<evidence type="ECO:0000256" key="1">
    <source>
        <dbReference type="SAM" id="MobiDB-lite"/>
    </source>
</evidence>
<accession>A0ABD0VJQ4</accession>
<dbReference type="Proteomes" id="UP001552299">
    <property type="component" value="Unassembled WGS sequence"/>
</dbReference>
<protein>
    <submittedName>
        <fullName evidence="2">Uncharacterized protein</fullName>
    </submittedName>
</protein>
<proteinExistence type="predicted"/>
<sequence>MCEGCSHGCSKQACTLLPSVAMVSRTSDRQKTSKHGRIGNLLQSVLGGVLCLHRGVVKKEVAVLCRRRKSGSLPEKEECCGSLPEKEECCGSLPEEGRVVLCRHQGVVKKDSKRARSSSTGENFLSKDNEKAYDRYSACKISHSRILIQSDINFDTFLQFLANMRITPESTRLSSFVLQQRVQITKEDLGKYLHLRTEEVRAHSMSLESEYNWTAVNQVLRGLDQICHLPRVYTLNQNARIIQHVLRSTVIPKAGDRINMTPLLSCVTYLIMTDTPFDEAQLILDYIQSLTDIRHPSTKRKKNIALGHLVCYVLEKKYSLVHPNPPTEEPIFFTNASFRALFSHGSDSGGEEEQEPQGAPAPVPAPAQDQNAFQDLAQRFGQLETHFDQRFDQLENRLDAHINRYNADMAWMRGQSDYINTNLASIKSYFTAFAPQPPPDQGPSF</sequence>
<evidence type="ECO:0000313" key="3">
    <source>
        <dbReference type="Proteomes" id="UP001552299"/>
    </source>
</evidence>
<keyword evidence="3" id="KW-1185">Reference proteome</keyword>
<reference evidence="2 3" key="1">
    <citation type="journal article" date="2024" name="Plant Biotechnol. J.">
        <title>Dendrobium thyrsiflorum genome and its molecular insights into genes involved in important horticultural traits.</title>
        <authorList>
            <person name="Chen B."/>
            <person name="Wang J.Y."/>
            <person name="Zheng P.J."/>
            <person name="Li K.L."/>
            <person name="Liang Y.M."/>
            <person name="Chen X.F."/>
            <person name="Zhang C."/>
            <person name="Zhao X."/>
            <person name="He X."/>
            <person name="Zhang G.Q."/>
            <person name="Liu Z.J."/>
            <person name="Xu Q."/>
        </authorList>
    </citation>
    <scope>NUCLEOTIDE SEQUENCE [LARGE SCALE GENOMIC DNA]</scope>
    <source>
        <strain evidence="2">GZMU011</strain>
    </source>
</reference>
<evidence type="ECO:0000313" key="2">
    <source>
        <dbReference type="EMBL" id="KAL0922768.1"/>
    </source>
</evidence>
<feature type="region of interest" description="Disordered" evidence="1">
    <location>
        <begin position="344"/>
        <end position="367"/>
    </location>
</feature>
<gene>
    <name evidence="2" type="ORF">M5K25_006784</name>
</gene>
<dbReference type="AlphaFoldDB" id="A0ABD0VJQ4"/>
<comment type="caution">
    <text evidence="2">The sequence shown here is derived from an EMBL/GenBank/DDBJ whole genome shotgun (WGS) entry which is preliminary data.</text>
</comment>
<name>A0ABD0VJQ4_DENTH</name>
<organism evidence="2 3">
    <name type="scientific">Dendrobium thyrsiflorum</name>
    <name type="common">Pinecone-like raceme dendrobium</name>
    <name type="synonym">Orchid</name>
    <dbReference type="NCBI Taxonomy" id="117978"/>
    <lineage>
        <taxon>Eukaryota</taxon>
        <taxon>Viridiplantae</taxon>
        <taxon>Streptophyta</taxon>
        <taxon>Embryophyta</taxon>
        <taxon>Tracheophyta</taxon>
        <taxon>Spermatophyta</taxon>
        <taxon>Magnoliopsida</taxon>
        <taxon>Liliopsida</taxon>
        <taxon>Asparagales</taxon>
        <taxon>Orchidaceae</taxon>
        <taxon>Epidendroideae</taxon>
        <taxon>Malaxideae</taxon>
        <taxon>Dendrobiinae</taxon>
        <taxon>Dendrobium</taxon>
    </lineage>
</organism>
<dbReference type="EMBL" id="JANQDX010000006">
    <property type="protein sequence ID" value="KAL0922768.1"/>
    <property type="molecule type" value="Genomic_DNA"/>
</dbReference>